<name>A0A896TD74_LACLC</name>
<dbReference type="EMBL" id="CP032149">
    <property type="protein sequence ID" value="QSD64204.1"/>
    <property type="molecule type" value="Genomic_DNA"/>
</dbReference>
<organism evidence="1 2">
    <name type="scientific">Lactococcus lactis subsp. cremoris</name>
    <name type="common">Streptococcus cremoris</name>
    <dbReference type="NCBI Taxonomy" id="1359"/>
    <lineage>
        <taxon>Bacteria</taxon>
        <taxon>Bacillati</taxon>
        <taxon>Bacillota</taxon>
        <taxon>Bacilli</taxon>
        <taxon>Lactobacillales</taxon>
        <taxon>Streptococcaceae</taxon>
        <taxon>Lactococcus</taxon>
    </lineage>
</organism>
<reference evidence="1" key="1">
    <citation type="journal article" date="2020" name="Mol. Microbiol.">
        <title>The CWPS Rubik's cube: Linking diversity of cell wall polysaccharide structures with the encoded biosynthetic machinery of selected Lactococcus lactis strains.</title>
        <authorList>
            <person name="Mahony J."/>
            <person name="Frantzen C."/>
            <person name="Vinogradov E."/>
            <person name="Sadovskaya I."/>
            <person name="Theodorou I."/>
            <person name="Kelleher P."/>
            <person name="Chapot-Chartier M.P."/>
            <person name="Cambillau C."/>
            <person name="Holo H."/>
            <person name="van Sinderen D."/>
        </authorList>
    </citation>
    <scope>NUCLEOTIDE SEQUENCE</scope>
    <source>
        <strain evidence="1">1196</strain>
    </source>
</reference>
<geneLocation type="plasmid" evidence="1 2">
    <name>p1196A</name>
</geneLocation>
<evidence type="ECO:0000313" key="1">
    <source>
        <dbReference type="EMBL" id="QSD64204.1"/>
    </source>
</evidence>
<sequence>MELTFNLEELFKQDVRGLNILEFSQYIEHTVADYKNFIKPKDREQFLKSTIRITSSEIVKFLENTLGIELDREYNNHKRNQLNSLIKKIAPTQRGKRTVLDGYQFRNLILLDEFNKFVLNNFGSKNIKNEKKMYEEIMFLQQNKFKETQMYKAQKFEDSQTVGYVLTLINGLAELLKEKYCLFLYLWKNNIFYGDIQASKEDKELLDIISYRFRQTNPLIYKFDSEDDVNSTNNQQLIRFFVEDIDAWSKEITDR</sequence>
<evidence type="ECO:0000313" key="2">
    <source>
        <dbReference type="Proteomes" id="UP000663552"/>
    </source>
</evidence>
<dbReference type="AlphaFoldDB" id="A0A896TD74"/>
<protein>
    <submittedName>
        <fullName evidence="1">Uncharacterized protein</fullName>
    </submittedName>
</protein>
<keyword evidence="1" id="KW-0614">Plasmid</keyword>
<dbReference type="RefSeq" id="WP_242521215.1">
    <property type="nucleotide sequence ID" value="NZ_CP032149.2"/>
</dbReference>
<gene>
    <name evidence="1" type="ORF">LL1196_pA05</name>
</gene>
<dbReference type="Proteomes" id="UP000663552">
    <property type="component" value="Plasmid p1196B"/>
</dbReference>
<accession>A0A896TD74</accession>
<proteinExistence type="predicted"/>